<dbReference type="PANTHER" id="PTHR47966">
    <property type="entry name" value="BETA-SITE APP-CLEAVING ENZYME, ISOFORM A-RELATED"/>
    <property type="match status" value="1"/>
</dbReference>
<keyword evidence="6" id="KW-0645">Protease</keyword>
<evidence type="ECO:0000256" key="3">
    <source>
        <dbReference type="ARBA" id="ARBA00022750"/>
    </source>
</evidence>
<evidence type="ECO:0000256" key="7">
    <source>
        <dbReference type="SAM" id="SignalP"/>
    </source>
</evidence>
<dbReference type="GO" id="GO:0005576">
    <property type="term" value="C:extracellular region"/>
    <property type="evidence" value="ECO:0007669"/>
    <property type="project" value="UniProtKB-ARBA"/>
</dbReference>
<feature type="signal peptide" evidence="7">
    <location>
        <begin position="1"/>
        <end position="15"/>
    </location>
</feature>
<dbReference type="Proteomes" id="UP000449547">
    <property type="component" value="Unassembled WGS sequence"/>
</dbReference>
<protein>
    <recommendedName>
        <fullName evidence="8">Peptidase A1 domain-containing protein</fullName>
    </recommendedName>
</protein>
<proteinExistence type="inferred from homology"/>
<feature type="chain" id="PRO_5024934096" description="Peptidase A1 domain-containing protein" evidence="7">
    <location>
        <begin position="16"/>
        <end position="379"/>
    </location>
</feature>
<evidence type="ECO:0000256" key="6">
    <source>
        <dbReference type="RuleBase" id="RU000454"/>
    </source>
</evidence>
<dbReference type="GO" id="GO:0004190">
    <property type="term" value="F:aspartic-type endopeptidase activity"/>
    <property type="evidence" value="ECO:0007669"/>
    <property type="project" value="UniProtKB-KW"/>
</dbReference>
<dbReference type="EMBL" id="SWFT01000161">
    <property type="protein sequence ID" value="KAA8896979.1"/>
    <property type="molecule type" value="Genomic_DNA"/>
</dbReference>
<feature type="disulfide bond" evidence="5">
    <location>
        <begin position="290"/>
        <end position="329"/>
    </location>
</feature>
<reference evidence="9 10" key="1">
    <citation type="submission" date="2019-07" db="EMBL/GenBank/DDBJ databases">
        <title>Genome assembly of two rare yeast pathogens: Diutina rugosa and Trichomonascus ciferrii.</title>
        <authorList>
            <person name="Mixao V."/>
            <person name="Saus E."/>
            <person name="Hansen A."/>
            <person name="Lass-Flor C."/>
            <person name="Gabaldon T."/>
        </authorList>
    </citation>
    <scope>NUCLEOTIDE SEQUENCE [LARGE SCALE GENOMIC DNA]</scope>
    <source>
        <strain evidence="9 10">CBS 613</strain>
    </source>
</reference>
<evidence type="ECO:0000256" key="1">
    <source>
        <dbReference type="ARBA" id="ARBA00007447"/>
    </source>
</evidence>
<dbReference type="InterPro" id="IPR001969">
    <property type="entry name" value="Aspartic_peptidase_AS"/>
</dbReference>
<dbReference type="PROSITE" id="PS51767">
    <property type="entry name" value="PEPTIDASE_A1"/>
    <property type="match status" value="1"/>
</dbReference>
<dbReference type="Pfam" id="PF00026">
    <property type="entry name" value="Asp"/>
    <property type="match status" value="1"/>
</dbReference>
<feature type="domain" description="Peptidase A1" evidence="8">
    <location>
        <begin position="63"/>
        <end position="366"/>
    </location>
</feature>
<dbReference type="PANTHER" id="PTHR47966:SF65">
    <property type="entry name" value="ASPARTIC-TYPE ENDOPEPTIDASE"/>
    <property type="match status" value="1"/>
</dbReference>
<evidence type="ECO:0000259" key="8">
    <source>
        <dbReference type="PROSITE" id="PS51767"/>
    </source>
</evidence>
<dbReference type="InterPro" id="IPR021109">
    <property type="entry name" value="Peptidase_aspartic_dom_sf"/>
</dbReference>
<name>A0A642UK58_DIURU</name>
<dbReference type="InterPro" id="IPR001461">
    <property type="entry name" value="Aspartic_peptidase_A1"/>
</dbReference>
<dbReference type="InterPro" id="IPR033121">
    <property type="entry name" value="PEPTIDASE_A1"/>
</dbReference>
<dbReference type="AlphaFoldDB" id="A0A642UK58"/>
<keyword evidence="3 6" id="KW-0064">Aspartyl protease</keyword>
<dbReference type="Gene3D" id="2.40.70.10">
    <property type="entry name" value="Acid Proteases"/>
    <property type="match status" value="2"/>
</dbReference>
<dbReference type="VEuPathDB" id="FungiDB:DIURU_005492"/>
<evidence type="ECO:0000256" key="4">
    <source>
        <dbReference type="ARBA" id="ARBA00023157"/>
    </source>
</evidence>
<keyword evidence="10" id="KW-1185">Reference proteome</keyword>
<organism evidence="9 10">
    <name type="scientific">Diutina rugosa</name>
    <name type="common">Yeast</name>
    <name type="synonym">Candida rugosa</name>
    <dbReference type="NCBI Taxonomy" id="5481"/>
    <lineage>
        <taxon>Eukaryota</taxon>
        <taxon>Fungi</taxon>
        <taxon>Dikarya</taxon>
        <taxon>Ascomycota</taxon>
        <taxon>Saccharomycotina</taxon>
        <taxon>Pichiomycetes</taxon>
        <taxon>Debaryomycetaceae</taxon>
        <taxon>Diutina</taxon>
    </lineage>
</organism>
<dbReference type="OrthoDB" id="28208at2759"/>
<keyword evidence="4 5" id="KW-1015">Disulfide bond</keyword>
<evidence type="ECO:0000256" key="2">
    <source>
        <dbReference type="ARBA" id="ARBA00022729"/>
    </source>
</evidence>
<dbReference type="RefSeq" id="XP_034009721.1">
    <property type="nucleotide sequence ID" value="XM_034158480.1"/>
</dbReference>
<evidence type="ECO:0000313" key="10">
    <source>
        <dbReference type="Proteomes" id="UP000449547"/>
    </source>
</evidence>
<keyword evidence="2 7" id="KW-0732">Signal</keyword>
<dbReference type="GeneID" id="54784143"/>
<dbReference type="GO" id="GO:0006508">
    <property type="term" value="P:proteolysis"/>
    <property type="evidence" value="ECO:0007669"/>
    <property type="project" value="UniProtKB-KW"/>
</dbReference>
<comment type="caution">
    <text evidence="9">The sequence shown here is derived from an EMBL/GenBank/DDBJ whole genome shotgun (WGS) entry which is preliminary data.</text>
</comment>
<dbReference type="PRINTS" id="PR00792">
    <property type="entry name" value="PEPSIN"/>
</dbReference>
<evidence type="ECO:0000313" key="9">
    <source>
        <dbReference type="EMBL" id="KAA8896979.1"/>
    </source>
</evidence>
<sequence>MVFFLYPFMVSLAAALVVRDQAPKPLSYTLEQHPKKELVQTFAPTSKRDGSQSSKLFVDRGEFVINLGIIDKDQKLGFAFDTGSSDLWVDASKLKNKNGFTKNGQEFDIFYSDSSYVKGEYGTSSVWLENGVEVKDLQWALANEVEIGGYEYGGILGVGKEDLEASYKHNNVSYPNFTQKLKDDGLIGSNSYSYFLNKTNATTGSVVFGGRDLAKVKGPVATITPNTTDVDSQYDSVTVSKFTDDNGGEAPELEVVLDTGTTLSYVPFDTIDALKVPGVSIDVNHYVITCDQPDDKYVSFWFGDVQIKASYNDLAVREYDDDGKFTGRCLFGIQGKQWPDPQTLGQTFLRNAYITVNHDENQVLISDVNYTDEENIVAI</sequence>
<dbReference type="PROSITE" id="PS00141">
    <property type="entry name" value="ASP_PROTEASE"/>
    <property type="match status" value="1"/>
</dbReference>
<dbReference type="SUPFAM" id="SSF50630">
    <property type="entry name" value="Acid proteases"/>
    <property type="match status" value="1"/>
</dbReference>
<keyword evidence="6" id="KW-0378">Hydrolase</keyword>
<evidence type="ECO:0000256" key="5">
    <source>
        <dbReference type="PIRSR" id="PIRSR601461-2"/>
    </source>
</evidence>
<comment type="similarity">
    <text evidence="1 6">Belongs to the peptidase A1 family.</text>
</comment>
<gene>
    <name evidence="9" type="ORF">DIURU_005492</name>
</gene>
<accession>A0A642UK58</accession>